<dbReference type="PANTHER" id="PTHR12110:SF52">
    <property type="entry name" value="XYLOSE ISOMERASE"/>
    <property type="match status" value="1"/>
</dbReference>
<dbReference type="AlphaFoldDB" id="A0A1M4UMJ9"/>
<evidence type="ECO:0000259" key="1">
    <source>
        <dbReference type="Pfam" id="PF01261"/>
    </source>
</evidence>
<evidence type="ECO:0000313" key="2">
    <source>
        <dbReference type="EMBL" id="SHE57878.1"/>
    </source>
</evidence>
<feature type="domain" description="Xylose isomerase-like TIM barrel" evidence="1">
    <location>
        <begin position="19"/>
        <end position="273"/>
    </location>
</feature>
<proteinExistence type="predicted"/>
<dbReference type="SUPFAM" id="SSF51658">
    <property type="entry name" value="Xylose isomerase-like"/>
    <property type="match status" value="1"/>
</dbReference>
<dbReference type="EMBL" id="FQVB01000005">
    <property type="protein sequence ID" value="SHE57878.1"/>
    <property type="molecule type" value="Genomic_DNA"/>
</dbReference>
<dbReference type="PANTHER" id="PTHR12110">
    <property type="entry name" value="HYDROXYPYRUVATE ISOMERASE"/>
    <property type="match status" value="1"/>
</dbReference>
<dbReference type="STRING" id="1121391.SAMN02745206_00522"/>
<dbReference type="Pfam" id="PF01261">
    <property type="entry name" value="AP_endonuc_2"/>
    <property type="match status" value="1"/>
</dbReference>
<dbReference type="InterPro" id="IPR036237">
    <property type="entry name" value="Xyl_isomerase-like_sf"/>
</dbReference>
<gene>
    <name evidence="2" type="ORF">SAMN02745206_00522</name>
</gene>
<reference evidence="3" key="1">
    <citation type="submission" date="2016-11" db="EMBL/GenBank/DDBJ databases">
        <authorList>
            <person name="Varghese N."/>
            <person name="Submissions S."/>
        </authorList>
    </citation>
    <scope>NUCLEOTIDE SEQUENCE [LARGE SCALE GENOMIC DNA]</scope>
    <source>
        <strain evidence="3">DSM 9756</strain>
    </source>
</reference>
<name>A0A1M4UMJ9_9BACT</name>
<dbReference type="GO" id="GO:0016853">
    <property type="term" value="F:isomerase activity"/>
    <property type="evidence" value="ECO:0007669"/>
    <property type="project" value="UniProtKB-KW"/>
</dbReference>
<evidence type="ECO:0000313" key="3">
    <source>
        <dbReference type="Proteomes" id="UP000184076"/>
    </source>
</evidence>
<sequence length="279" mass="31021">MEFAFSAATFRLRSLKEAVDAIAKGGFRAVELLADRPHLFPEDFQASQIDELARCLKDRRMKVVNLNSSSVTALGEGVRPSWIEEDWKQRELRIRYTLDSLRLAAALGIPSVSTDGGGPIPESMNEKEAWRLFVANMHRVLPLAARLGVRLLIQCEPEGLLRSSTQLKAMVDELGDLKALGVDFDAGHVWCLGEDPCEAFERLRDHVVHIHLSDIPKDRKHRHVALGEGGLDIPSFLRCVRESGYAGAVTVHLSSVERDAGEVVEAAAAYLKDRGFWQE</sequence>
<dbReference type="InterPro" id="IPR013022">
    <property type="entry name" value="Xyl_isomerase-like_TIM-brl"/>
</dbReference>
<dbReference type="RefSeq" id="WP_073036670.1">
    <property type="nucleotide sequence ID" value="NZ_FQVB01000005.1"/>
</dbReference>
<dbReference type="Gene3D" id="3.20.20.150">
    <property type="entry name" value="Divalent-metal-dependent TIM barrel enzymes"/>
    <property type="match status" value="1"/>
</dbReference>
<dbReference type="Proteomes" id="UP000184076">
    <property type="component" value="Unassembled WGS sequence"/>
</dbReference>
<dbReference type="InterPro" id="IPR050312">
    <property type="entry name" value="IolE/XylAMocC-like"/>
</dbReference>
<keyword evidence="2" id="KW-0413">Isomerase</keyword>
<protein>
    <submittedName>
        <fullName evidence="2">Sugar phosphate isomerase/epimerase</fullName>
    </submittedName>
</protein>
<keyword evidence="3" id="KW-1185">Reference proteome</keyword>
<accession>A0A1M4UMJ9</accession>
<organism evidence="2 3">
    <name type="scientific">Desulfacinum infernum DSM 9756</name>
    <dbReference type="NCBI Taxonomy" id="1121391"/>
    <lineage>
        <taxon>Bacteria</taxon>
        <taxon>Pseudomonadati</taxon>
        <taxon>Thermodesulfobacteriota</taxon>
        <taxon>Syntrophobacteria</taxon>
        <taxon>Syntrophobacterales</taxon>
        <taxon>Syntrophobacteraceae</taxon>
        <taxon>Desulfacinum</taxon>
    </lineage>
</organism>